<dbReference type="EMBL" id="LAZR01049278">
    <property type="protein sequence ID" value="KKK90024.1"/>
    <property type="molecule type" value="Genomic_DNA"/>
</dbReference>
<feature type="non-terminal residue" evidence="1">
    <location>
        <position position="1"/>
    </location>
</feature>
<protein>
    <submittedName>
        <fullName evidence="1">Uncharacterized protein</fullName>
    </submittedName>
</protein>
<reference evidence="1" key="1">
    <citation type="journal article" date="2015" name="Nature">
        <title>Complex archaea that bridge the gap between prokaryotes and eukaryotes.</title>
        <authorList>
            <person name="Spang A."/>
            <person name="Saw J.H."/>
            <person name="Jorgensen S.L."/>
            <person name="Zaremba-Niedzwiedzka K."/>
            <person name="Martijn J."/>
            <person name="Lind A.E."/>
            <person name="van Eijk R."/>
            <person name="Schleper C."/>
            <person name="Guy L."/>
            <person name="Ettema T.J."/>
        </authorList>
    </citation>
    <scope>NUCLEOTIDE SEQUENCE</scope>
</reference>
<comment type="caution">
    <text evidence="1">The sequence shown here is derived from an EMBL/GenBank/DDBJ whole genome shotgun (WGS) entry which is preliminary data.</text>
</comment>
<proteinExistence type="predicted"/>
<sequence length="38" mass="4445">ISTYDEYLEKCKLKSTGNIPRSLRRRTLIGMFKEILNG</sequence>
<name>A0A0F9BHC5_9ZZZZ</name>
<evidence type="ECO:0000313" key="1">
    <source>
        <dbReference type="EMBL" id="KKK90024.1"/>
    </source>
</evidence>
<organism evidence="1">
    <name type="scientific">marine sediment metagenome</name>
    <dbReference type="NCBI Taxonomy" id="412755"/>
    <lineage>
        <taxon>unclassified sequences</taxon>
        <taxon>metagenomes</taxon>
        <taxon>ecological metagenomes</taxon>
    </lineage>
</organism>
<accession>A0A0F9BHC5</accession>
<gene>
    <name evidence="1" type="ORF">LCGC14_2727240</name>
</gene>
<dbReference type="AlphaFoldDB" id="A0A0F9BHC5"/>